<dbReference type="GeneID" id="300402315"/>
<organism evidence="2 3">
    <name type="scientific">Pandoraea pneumonica</name>
    <dbReference type="NCBI Taxonomy" id="2508299"/>
    <lineage>
        <taxon>Bacteria</taxon>
        <taxon>Pseudomonadati</taxon>
        <taxon>Pseudomonadota</taxon>
        <taxon>Betaproteobacteria</taxon>
        <taxon>Burkholderiales</taxon>
        <taxon>Burkholderiaceae</taxon>
        <taxon>Pandoraea</taxon>
    </lineage>
</organism>
<proteinExistence type="predicted"/>
<name>A0A5E4RP44_9BURK</name>
<dbReference type="InterPro" id="IPR036361">
    <property type="entry name" value="SAP_dom_sf"/>
</dbReference>
<accession>A0A5E4RP44</accession>
<dbReference type="RefSeq" id="WP_150677682.1">
    <property type="nucleotide sequence ID" value="NZ_CABPSK010000001.1"/>
</dbReference>
<dbReference type="InterPro" id="IPR025856">
    <property type="entry name" value="HeH/LEM_domain"/>
</dbReference>
<dbReference type="Proteomes" id="UP000366945">
    <property type="component" value="Unassembled WGS sequence"/>
</dbReference>
<dbReference type="Pfam" id="PF12949">
    <property type="entry name" value="HeH"/>
    <property type="match status" value="1"/>
</dbReference>
<dbReference type="InterPro" id="IPR036269">
    <property type="entry name" value="Rho_N_sf"/>
</dbReference>
<reference evidence="2 3" key="1">
    <citation type="submission" date="2019-08" db="EMBL/GenBank/DDBJ databases">
        <authorList>
            <person name="Peeters C."/>
        </authorList>
    </citation>
    <scope>NUCLEOTIDE SEQUENCE [LARGE SCALE GENOMIC DNA]</scope>
    <source>
        <strain evidence="2 3">LMG 31114</strain>
    </source>
</reference>
<keyword evidence="3" id="KW-1185">Reference proteome</keyword>
<evidence type="ECO:0000313" key="3">
    <source>
        <dbReference type="Proteomes" id="UP000366945"/>
    </source>
</evidence>
<dbReference type="AlphaFoldDB" id="A0A5E4RP44"/>
<gene>
    <name evidence="2" type="ORF">PPN31114_00242</name>
</gene>
<feature type="domain" description="HeH/LEM" evidence="1">
    <location>
        <begin position="49"/>
        <end position="81"/>
    </location>
</feature>
<sequence length="85" mass="8796">MAKLIKAFLGVLDGDIYPTTFEAGDECPPELEAGARELGALGDESLAPEEMTAAQIKAALDAKGVEYKASASKAELLELLNGAGE</sequence>
<evidence type="ECO:0000259" key="1">
    <source>
        <dbReference type="Pfam" id="PF12949"/>
    </source>
</evidence>
<dbReference type="OrthoDB" id="8613581at2"/>
<protein>
    <recommendedName>
        <fullName evidence="1">HeH/LEM domain-containing protein</fullName>
    </recommendedName>
</protein>
<dbReference type="SUPFAM" id="SSF68912">
    <property type="entry name" value="Rho N-terminal domain-like"/>
    <property type="match status" value="1"/>
</dbReference>
<dbReference type="Gene3D" id="1.10.720.30">
    <property type="entry name" value="SAP domain"/>
    <property type="match status" value="1"/>
</dbReference>
<dbReference type="EMBL" id="CABPSK010000001">
    <property type="protein sequence ID" value="VVD63839.1"/>
    <property type="molecule type" value="Genomic_DNA"/>
</dbReference>
<evidence type="ECO:0000313" key="2">
    <source>
        <dbReference type="EMBL" id="VVD63839.1"/>
    </source>
</evidence>